<organism evidence="8 9">
    <name type="scientific">Ktedonosporobacter rubrisoli</name>
    <dbReference type="NCBI Taxonomy" id="2509675"/>
    <lineage>
        <taxon>Bacteria</taxon>
        <taxon>Bacillati</taxon>
        <taxon>Chloroflexota</taxon>
        <taxon>Ktedonobacteria</taxon>
        <taxon>Ktedonobacterales</taxon>
        <taxon>Ktedonosporobacteraceae</taxon>
        <taxon>Ktedonosporobacter</taxon>
    </lineage>
</organism>
<dbReference type="OrthoDB" id="4913at2"/>
<comment type="cofactor">
    <cofactor evidence="1">
        <name>Mg(2+)</name>
        <dbReference type="ChEBI" id="CHEBI:18420"/>
    </cofactor>
</comment>
<dbReference type="PANTHER" id="PTHR37311:SF1">
    <property type="entry name" value="2-PHOSPHOSULFOLACTATE PHOSPHATASE-RELATED"/>
    <property type="match status" value="1"/>
</dbReference>
<dbReference type="AlphaFoldDB" id="A0A4P6K0Z3"/>
<evidence type="ECO:0000256" key="2">
    <source>
        <dbReference type="ARBA" id="ARBA00009997"/>
    </source>
</evidence>
<dbReference type="GO" id="GO:0050532">
    <property type="term" value="F:2-phosphosulfolactate phosphatase activity"/>
    <property type="evidence" value="ECO:0007669"/>
    <property type="project" value="UniProtKB-EC"/>
</dbReference>
<dbReference type="RefSeq" id="WP_129892381.1">
    <property type="nucleotide sequence ID" value="NZ_CP035758.1"/>
</dbReference>
<evidence type="ECO:0000256" key="1">
    <source>
        <dbReference type="ARBA" id="ARBA00001946"/>
    </source>
</evidence>
<dbReference type="EMBL" id="CP035758">
    <property type="protein sequence ID" value="QBD81320.1"/>
    <property type="molecule type" value="Genomic_DNA"/>
</dbReference>
<dbReference type="PANTHER" id="PTHR37311">
    <property type="entry name" value="2-PHOSPHOSULFOLACTATE PHOSPHATASE-RELATED"/>
    <property type="match status" value="1"/>
</dbReference>
<evidence type="ECO:0000256" key="7">
    <source>
        <dbReference type="ARBA" id="ARBA00033711"/>
    </source>
</evidence>
<keyword evidence="5" id="KW-0378">Hydrolase</keyword>
<dbReference type="InterPro" id="IPR036702">
    <property type="entry name" value="ComB-like_sf"/>
</dbReference>
<evidence type="ECO:0000256" key="4">
    <source>
        <dbReference type="ARBA" id="ARBA00021948"/>
    </source>
</evidence>
<gene>
    <name evidence="8" type="ORF">EPA93_37240</name>
</gene>
<dbReference type="Proteomes" id="UP000290365">
    <property type="component" value="Chromosome"/>
</dbReference>
<dbReference type="Pfam" id="PF04029">
    <property type="entry name" value="2-ph_phosp"/>
    <property type="match status" value="1"/>
</dbReference>
<protein>
    <recommendedName>
        <fullName evidence="4">Probable 2-phosphosulfolactate phosphatase</fullName>
        <ecNumber evidence="3">3.1.3.71</ecNumber>
    </recommendedName>
</protein>
<comment type="similarity">
    <text evidence="2">Belongs to the ComB family.</text>
</comment>
<proteinExistence type="inferred from homology"/>
<comment type="catalytic activity">
    <reaction evidence="7">
        <text>(2R)-O-phospho-3-sulfolactate + H2O = (2R)-3-sulfolactate + phosphate</text>
        <dbReference type="Rhea" id="RHEA:23416"/>
        <dbReference type="ChEBI" id="CHEBI:15377"/>
        <dbReference type="ChEBI" id="CHEBI:15597"/>
        <dbReference type="ChEBI" id="CHEBI:43474"/>
        <dbReference type="ChEBI" id="CHEBI:58738"/>
        <dbReference type="EC" id="3.1.3.71"/>
    </reaction>
</comment>
<evidence type="ECO:0000313" key="9">
    <source>
        <dbReference type="Proteomes" id="UP000290365"/>
    </source>
</evidence>
<evidence type="ECO:0000256" key="5">
    <source>
        <dbReference type="ARBA" id="ARBA00022801"/>
    </source>
</evidence>
<dbReference type="InterPro" id="IPR005238">
    <property type="entry name" value="ComB-like"/>
</dbReference>
<reference evidence="8 9" key="1">
    <citation type="submission" date="2019-01" db="EMBL/GenBank/DDBJ databases">
        <title>Ktedonosporobacter rubrisoli SCAWS-G2.</title>
        <authorList>
            <person name="Huang Y."/>
            <person name="Yan B."/>
        </authorList>
    </citation>
    <scope>NUCLEOTIDE SEQUENCE [LARGE SCALE GENOMIC DNA]</scope>
    <source>
        <strain evidence="8 9">SCAWS-G2</strain>
    </source>
</reference>
<dbReference type="SUPFAM" id="SSF142823">
    <property type="entry name" value="ComB-like"/>
    <property type="match status" value="1"/>
</dbReference>
<name>A0A4P6K0Z3_KTERU</name>
<evidence type="ECO:0000313" key="8">
    <source>
        <dbReference type="EMBL" id="QBD81320.1"/>
    </source>
</evidence>
<keyword evidence="9" id="KW-1185">Reference proteome</keyword>
<dbReference type="GO" id="GO:0000287">
    <property type="term" value="F:magnesium ion binding"/>
    <property type="evidence" value="ECO:0007669"/>
    <property type="project" value="InterPro"/>
</dbReference>
<dbReference type="Gene3D" id="3.90.1560.10">
    <property type="entry name" value="ComB-like"/>
    <property type="match status" value="1"/>
</dbReference>
<evidence type="ECO:0000256" key="6">
    <source>
        <dbReference type="ARBA" id="ARBA00022842"/>
    </source>
</evidence>
<accession>A0A4P6K0Z3</accession>
<evidence type="ECO:0000256" key="3">
    <source>
        <dbReference type="ARBA" id="ARBA00012953"/>
    </source>
</evidence>
<keyword evidence="6" id="KW-0460">Magnesium</keyword>
<sequence length="251" mass="27476">MRLNIFFTPAEVTTIQPAANNVFIVIDVIRATTSLTVMFERGARRVLAANTLEQARAANRDTARYLLCGERNARPLPDFDYGNSPVEFARADLAERELILTTTNGTRAFFACPEESIRLAGCFYNARAVTAYALAHAQERESDIAIVCAGELNYFALDDAVCAGYLALELQRQFSSLQLHESALAAQALYQAYPPAELIKHTNSARSVRRAGLDADLDFCIQLSASSSVPQVVGREQGLLALEDVARARLA</sequence>
<dbReference type="EC" id="3.1.3.71" evidence="3"/>
<dbReference type="GO" id="GO:0050545">
    <property type="term" value="F:sulfopyruvate decarboxylase activity"/>
    <property type="evidence" value="ECO:0007669"/>
    <property type="project" value="TreeGrafter"/>
</dbReference>
<dbReference type="KEGG" id="kbs:EPA93_37240"/>